<dbReference type="GO" id="GO:0016887">
    <property type="term" value="F:ATP hydrolysis activity"/>
    <property type="evidence" value="ECO:0007669"/>
    <property type="project" value="InterPro"/>
</dbReference>
<accession>A0A2U2MX15</accession>
<sequence>MARIEFDNLGRWFDGGRRRTVLEGVSGVIEPGEFVVVIGRSGSGKSTLLNLLGGLDRPSAGSVRIDGDDLATLPDTALTALRRRRLGFIFQAYNLIPTLTVGDNLRLPLSLNRLPDHGVVADWLARVGLEGRERDWPDRLSGGEQQRVAVARALIHGPEVILADEPTGNLDLDNARRVVSLLDGLCREQGRTLVMVTHSREVVGLADRLLTIREGRLAPAEDAAA</sequence>
<dbReference type="GO" id="GO:0005524">
    <property type="term" value="F:ATP binding"/>
    <property type="evidence" value="ECO:0007669"/>
    <property type="project" value="UniProtKB-KW"/>
</dbReference>
<dbReference type="GO" id="GO:0022857">
    <property type="term" value="F:transmembrane transporter activity"/>
    <property type="evidence" value="ECO:0007669"/>
    <property type="project" value="TreeGrafter"/>
</dbReference>
<keyword evidence="1" id="KW-0813">Transport</keyword>
<dbReference type="InterPro" id="IPR017871">
    <property type="entry name" value="ABC_transporter-like_CS"/>
</dbReference>
<dbReference type="OrthoDB" id="66958at2"/>
<dbReference type="InterPro" id="IPR027417">
    <property type="entry name" value="P-loop_NTPase"/>
</dbReference>
<dbReference type="PANTHER" id="PTHR24220">
    <property type="entry name" value="IMPORT ATP-BINDING PROTEIN"/>
    <property type="match status" value="1"/>
</dbReference>
<evidence type="ECO:0000256" key="1">
    <source>
        <dbReference type="ARBA" id="ARBA00022448"/>
    </source>
</evidence>
<comment type="caution">
    <text evidence="6">The sequence shown here is derived from an EMBL/GenBank/DDBJ whole genome shotgun (WGS) entry which is preliminary data.</text>
</comment>
<dbReference type="PROSITE" id="PS00211">
    <property type="entry name" value="ABC_TRANSPORTER_1"/>
    <property type="match status" value="1"/>
</dbReference>
<dbReference type="InterPro" id="IPR003439">
    <property type="entry name" value="ABC_transporter-like_ATP-bd"/>
</dbReference>
<comment type="similarity">
    <text evidence="4">Belongs to the ABC transporter superfamily. Macrolide exporter (TC 3.A.1.122) family.</text>
</comment>
<keyword evidence="7" id="KW-1185">Reference proteome</keyword>
<dbReference type="GO" id="GO:1902495">
    <property type="term" value="C:transmembrane transporter complex"/>
    <property type="evidence" value="ECO:0007669"/>
    <property type="project" value="UniProtKB-ARBA"/>
</dbReference>
<dbReference type="PANTHER" id="PTHR24220:SF659">
    <property type="entry name" value="TRANSPORTER, PUTATIVE-RELATED"/>
    <property type="match status" value="1"/>
</dbReference>
<evidence type="ECO:0000259" key="5">
    <source>
        <dbReference type="PROSITE" id="PS50893"/>
    </source>
</evidence>
<dbReference type="SUPFAM" id="SSF52540">
    <property type="entry name" value="P-loop containing nucleoside triphosphate hydrolases"/>
    <property type="match status" value="1"/>
</dbReference>
<keyword evidence="2" id="KW-0547">Nucleotide-binding</keyword>
<dbReference type="PROSITE" id="PS50893">
    <property type="entry name" value="ABC_TRANSPORTER_2"/>
    <property type="match status" value="1"/>
</dbReference>
<dbReference type="SMART" id="SM00382">
    <property type="entry name" value="AAA"/>
    <property type="match status" value="1"/>
</dbReference>
<evidence type="ECO:0000313" key="6">
    <source>
        <dbReference type="EMBL" id="PWG61408.1"/>
    </source>
</evidence>
<dbReference type="Pfam" id="PF00005">
    <property type="entry name" value="ABC_tran"/>
    <property type="match status" value="1"/>
</dbReference>
<evidence type="ECO:0000313" key="7">
    <source>
        <dbReference type="Proteomes" id="UP000245474"/>
    </source>
</evidence>
<proteinExistence type="inferred from homology"/>
<dbReference type="FunFam" id="3.40.50.300:FF:000032">
    <property type="entry name" value="Export ABC transporter ATP-binding protein"/>
    <property type="match status" value="1"/>
</dbReference>
<dbReference type="RefSeq" id="WP_109679966.1">
    <property type="nucleotide sequence ID" value="NZ_CP086615.1"/>
</dbReference>
<dbReference type="EMBL" id="QFFI01000036">
    <property type="protein sequence ID" value="PWG61408.1"/>
    <property type="molecule type" value="Genomic_DNA"/>
</dbReference>
<dbReference type="Proteomes" id="UP000245474">
    <property type="component" value="Unassembled WGS sequence"/>
</dbReference>
<gene>
    <name evidence="6" type="ORF">DEM34_16710</name>
</gene>
<dbReference type="AlphaFoldDB" id="A0A2U2MX15"/>
<protein>
    <submittedName>
        <fullName evidence="6">ABC transporter ATP-binding protein</fullName>
    </submittedName>
</protein>
<evidence type="ECO:0000256" key="3">
    <source>
        <dbReference type="ARBA" id="ARBA00022840"/>
    </source>
</evidence>
<evidence type="ECO:0000256" key="2">
    <source>
        <dbReference type="ARBA" id="ARBA00022741"/>
    </source>
</evidence>
<organism evidence="6 7">
    <name type="scientific">Sediminicurvatus halobius</name>
    <dbReference type="NCBI Taxonomy" id="2182432"/>
    <lineage>
        <taxon>Bacteria</taxon>
        <taxon>Pseudomonadati</taxon>
        <taxon>Pseudomonadota</taxon>
        <taxon>Gammaproteobacteria</taxon>
        <taxon>Chromatiales</taxon>
        <taxon>Ectothiorhodospiraceae</taxon>
        <taxon>Sediminicurvatus</taxon>
    </lineage>
</organism>
<dbReference type="InterPro" id="IPR003593">
    <property type="entry name" value="AAA+_ATPase"/>
</dbReference>
<keyword evidence="3 6" id="KW-0067">ATP-binding</keyword>
<dbReference type="InterPro" id="IPR015854">
    <property type="entry name" value="ABC_transpr_LolD-like"/>
</dbReference>
<feature type="domain" description="ABC transporter" evidence="5">
    <location>
        <begin position="4"/>
        <end position="225"/>
    </location>
</feature>
<evidence type="ECO:0000256" key="4">
    <source>
        <dbReference type="ARBA" id="ARBA00038388"/>
    </source>
</evidence>
<reference evidence="6 7" key="1">
    <citation type="submission" date="2018-05" db="EMBL/GenBank/DDBJ databases">
        <title>Spiribacter halobius sp. nov., a moderately halophilic bacterium isolated from marine solar saltern.</title>
        <authorList>
            <person name="Zheng W.-S."/>
            <person name="Lu D.-C."/>
            <person name="Du Z.-J."/>
        </authorList>
    </citation>
    <scope>NUCLEOTIDE SEQUENCE [LARGE SCALE GENOMIC DNA]</scope>
    <source>
        <strain evidence="6 7">E85</strain>
    </source>
</reference>
<dbReference type="GO" id="GO:0005886">
    <property type="term" value="C:plasma membrane"/>
    <property type="evidence" value="ECO:0007669"/>
    <property type="project" value="TreeGrafter"/>
</dbReference>
<dbReference type="InterPro" id="IPR017911">
    <property type="entry name" value="MacB-like_ATP-bd"/>
</dbReference>
<dbReference type="CDD" id="cd03255">
    <property type="entry name" value="ABC_MJ0796_LolCDE_FtsE"/>
    <property type="match status" value="1"/>
</dbReference>
<dbReference type="Gene3D" id="3.40.50.300">
    <property type="entry name" value="P-loop containing nucleotide triphosphate hydrolases"/>
    <property type="match status" value="1"/>
</dbReference>
<name>A0A2U2MX15_9GAMM</name>